<dbReference type="SUPFAM" id="SSF117281">
    <property type="entry name" value="Kelch motif"/>
    <property type="match status" value="2"/>
</dbReference>
<dbReference type="PANTHER" id="PTHR24412">
    <property type="entry name" value="KELCH PROTEIN"/>
    <property type="match status" value="1"/>
</dbReference>
<evidence type="ECO:0000256" key="1">
    <source>
        <dbReference type="ARBA" id="ARBA00022441"/>
    </source>
</evidence>
<comment type="caution">
    <text evidence="4">The sequence shown here is derived from an EMBL/GenBank/DDBJ whole genome shotgun (WGS) entry which is preliminary data.</text>
</comment>
<dbReference type="Proteomes" id="UP001159427">
    <property type="component" value="Unassembled WGS sequence"/>
</dbReference>
<dbReference type="InterPro" id="IPR011333">
    <property type="entry name" value="SKP1/BTB/POZ_sf"/>
</dbReference>
<evidence type="ECO:0000256" key="2">
    <source>
        <dbReference type="ARBA" id="ARBA00022737"/>
    </source>
</evidence>
<dbReference type="Gene3D" id="1.25.40.420">
    <property type="match status" value="1"/>
</dbReference>
<dbReference type="InterPro" id="IPR000210">
    <property type="entry name" value="BTB/POZ_dom"/>
</dbReference>
<name>A0ABN8LTZ0_9CNID</name>
<dbReference type="Pfam" id="PF24681">
    <property type="entry name" value="Kelch_KLHDC2_KLHL20_DRC7"/>
    <property type="match status" value="1"/>
</dbReference>
<dbReference type="SMART" id="SM00612">
    <property type="entry name" value="Kelch"/>
    <property type="match status" value="6"/>
</dbReference>
<sequence>MKSSSQTTNIDKMGKTRCLTAAGRLSFQNDAHIRKVLEALNEQRESERFCDAVVKVGGREMKCHRSILAAAIPKLLENQSETEETVLTVALEGLDSTAVEVLIEFAYTAQLNVSAETVLGVYHASKFLGMKDVQDSCEQFIEEKILPLDWRTVRSFAEQQRCANLLTAVDKFIEKHVEEIYHNKDFFQLPRLQVELATTRKRQNESIDSEKLCNVAIKWAHKQLEEGDISLTVLLEKTHIMFLTSDGELKECTMEDLYSNDEKSELITTEAQREYIRYTCTSQEQLSKHEANSSEDEEELIVLLENNNNKKRQSWIVEKDFRLIGAVQTSDNGCTGLAVVGGLLVAISIHSQTQYCSNSSDSGDSSSGEEWVLIAPMNRGRCSVGAVNLNGKLYAIGGYDRGDCLNTVELYDAQVNEWMPVTNLNSSRGRLESEVVNGKVYAIGGSNGHTELSTVETYDETTNTWTFAPSMLQCRCNFGTGVINGRIYAVGGYEGPRNLKSVEMYDPVTKEWRRVAPMNTERNNLCVEALDGKLYAVGGYNGWTCFNTVECYDPEENHWSLIPPMKIARRGAGAAVLHGKLYVIGGYDGTNFLNSVECYDPSTNEWKHVASLNTSRHNVTAVVIGDHIYAVGGFGGSSFLNSLECYDPKSDKWYCFVNCKH</sequence>
<keyword evidence="1" id="KW-0880">Kelch repeat</keyword>
<dbReference type="SUPFAM" id="SSF54695">
    <property type="entry name" value="POZ domain"/>
    <property type="match status" value="1"/>
</dbReference>
<dbReference type="Pfam" id="PF01344">
    <property type="entry name" value="Kelch_1"/>
    <property type="match status" value="3"/>
</dbReference>
<dbReference type="InterPro" id="IPR006652">
    <property type="entry name" value="Kelch_1"/>
</dbReference>
<dbReference type="InterPro" id="IPR011705">
    <property type="entry name" value="BACK"/>
</dbReference>
<dbReference type="Gene3D" id="2.120.10.80">
    <property type="entry name" value="Kelch-type beta propeller"/>
    <property type="match status" value="2"/>
</dbReference>
<dbReference type="PROSITE" id="PS50097">
    <property type="entry name" value="BTB"/>
    <property type="match status" value="1"/>
</dbReference>
<evidence type="ECO:0000259" key="3">
    <source>
        <dbReference type="PROSITE" id="PS50097"/>
    </source>
</evidence>
<dbReference type="CDD" id="cd18306">
    <property type="entry name" value="BTB_POZ_NS1BP"/>
    <property type="match status" value="1"/>
</dbReference>
<accession>A0ABN8LTZ0</accession>
<evidence type="ECO:0000313" key="4">
    <source>
        <dbReference type="EMBL" id="CAH3017659.1"/>
    </source>
</evidence>
<dbReference type="PANTHER" id="PTHR24412:SF396">
    <property type="entry name" value="INFLUENZA VIRUS NS1A-BINDING PROTEIN"/>
    <property type="match status" value="1"/>
</dbReference>
<organism evidence="4 5">
    <name type="scientific">Porites evermanni</name>
    <dbReference type="NCBI Taxonomy" id="104178"/>
    <lineage>
        <taxon>Eukaryota</taxon>
        <taxon>Metazoa</taxon>
        <taxon>Cnidaria</taxon>
        <taxon>Anthozoa</taxon>
        <taxon>Hexacorallia</taxon>
        <taxon>Scleractinia</taxon>
        <taxon>Fungiina</taxon>
        <taxon>Poritidae</taxon>
        <taxon>Porites</taxon>
    </lineage>
</organism>
<feature type="domain" description="BTB" evidence="3">
    <location>
        <begin position="50"/>
        <end position="115"/>
    </location>
</feature>
<dbReference type="PIRSF" id="PIRSF037037">
    <property type="entry name" value="Kelch-like_protein_gigaxonin"/>
    <property type="match status" value="1"/>
</dbReference>
<dbReference type="InterPro" id="IPR015915">
    <property type="entry name" value="Kelch-typ_b-propeller"/>
</dbReference>
<dbReference type="Pfam" id="PF00651">
    <property type="entry name" value="BTB"/>
    <property type="match status" value="1"/>
</dbReference>
<keyword evidence="2" id="KW-0677">Repeat</keyword>
<dbReference type="InterPro" id="IPR017096">
    <property type="entry name" value="BTB-kelch_protein"/>
</dbReference>
<reference evidence="4 5" key="1">
    <citation type="submission" date="2022-05" db="EMBL/GenBank/DDBJ databases">
        <authorList>
            <consortium name="Genoscope - CEA"/>
            <person name="William W."/>
        </authorList>
    </citation>
    <scope>NUCLEOTIDE SEQUENCE [LARGE SCALE GENOMIC DNA]</scope>
</reference>
<dbReference type="PRINTS" id="PR00501">
    <property type="entry name" value="KELCHREPEAT"/>
</dbReference>
<gene>
    <name evidence="4" type="ORF">PEVE_00039040</name>
</gene>
<dbReference type="SMART" id="SM00225">
    <property type="entry name" value="BTB"/>
    <property type="match status" value="1"/>
</dbReference>
<dbReference type="Gene3D" id="3.30.710.10">
    <property type="entry name" value="Potassium Channel Kv1.1, Chain A"/>
    <property type="match status" value="1"/>
</dbReference>
<dbReference type="EMBL" id="CALNXI010000068">
    <property type="protein sequence ID" value="CAH3017659.1"/>
    <property type="molecule type" value="Genomic_DNA"/>
</dbReference>
<protein>
    <recommendedName>
        <fullName evidence="3">BTB domain-containing protein</fullName>
    </recommendedName>
</protein>
<keyword evidence="5" id="KW-1185">Reference proteome</keyword>
<proteinExistence type="predicted"/>
<dbReference type="Pfam" id="PF07707">
    <property type="entry name" value="BACK"/>
    <property type="match status" value="1"/>
</dbReference>
<evidence type="ECO:0000313" key="5">
    <source>
        <dbReference type="Proteomes" id="UP001159427"/>
    </source>
</evidence>